<name>A0A2J6STI5_9HELO</name>
<evidence type="ECO:0000313" key="2">
    <source>
        <dbReference type="EMBL" id="PMD54052.1"/>
    </source>
</evidence>
<dbReference type="PANTHER" id="PTHR33112:SF10">
    <property type="entry name" value="TOL"/>
    <property type="match status" value="1"/>
</dbReference>
<dbReference type="OrthoDB" id="5347061at2759"/>
<keyword evidence="3" id="KW-1185">Reference proteome</keyword>
<organism evidence="2 3">
    <name type="scientific">Hyaloscypha bicolor E</name>
    <dbReference type="NCBI Taxonomy" id="1095630"/>
    <lineage>
        <taxon>Eukaryota</taxon>
        <taxon>Fungi</taxon>
        <taxon>Dikarya</taxon>
        <taxon>Ascomycota</taxon>
        <taxon>Pezizomycotina</taxon>
        <taxon>Leotiomycetes</taxon>
        <taxon>Helotiales</taxon>
        <taxon>Hyaloscyphaceae</taxon>
        <taxon>Hyaloscypha</taxon>
        <taxon>Hyaloscypha bicolor</taxon>
    </lineage>
</organism>
<dbReference type="RefSeq" id="XP_024730956.1">
    <property type="nucleotide sequence ID" value="XM_024878534.1"/>
</dbReference>
<dbReference type="InterPro" id="IPR010730">
    <property type="entry name" value="HET"/>
</dbReference>
<reference evidence="2 3" key="1">
    <citation type="submission" date="2016-04" db="EMBL/GenBank/DDBJ databases">
        <title>A degradative enzymes factory behind the ericoid mycorrhizal symbiosis.</title>
        <authorList>
            <consortium name="DOE Joint Genome Institute"/>
            <person name="Martino E."/>
            <person name="Morin E."/>
            <person name="Grelet G."/>
            <person name="Kuo A."/>
            <person name="Kohler A."/>
            <person name="Daghino S."/>
            <person name="Barry K."/>
            <person name="Choi C."/>
            <person name="Cichocki N."/>
            <person name="Clum A."/>
            <person name="Copeland A."/>
            <person name="Hainaut M."/>
            <person name="Haridas S."/>
            <person name="Labutti K."/>
            <person name="Lindquist E."/>
            <person name="Lipzen A."/>
            <person name="Khouja H.-R."/>
            <person name="Murat C."/>
            <person name="Ohm R."/>
            <person name="Olson A."/>
            <person name="Spatafora J."/>
            <person name="Veneault-Fourrey C."/>
            <person name="Henrissat B."/>
            <person name="Grigoriev I."/>
            <person name="Martin F."/>
            <person name="Perotto S."/>
        </authorList>
    </citation>
    <scope>NUCLEOTIDE SEQUENCE [LARGE SCALE GENOMIC DNA]</scope>
    <source>
        <strain evidence="2 3">E</strain>
    </source>
</reference>
<dbReference type="PANTHER" id="PTHR33112">
    <property type="entry name" value="DOMAIN PROTEIN, PUTATIVE-RELATED"/>
    <property type="match status" value="1"/>
</dbReference>
<dbReference type="GeneID" id="36586611"/>
<dbReference type="STRING" id="1095630.A0A2J6STI5"/>
<dbReference type="AlphaFoldDB" id="A0A2J6STI5"/>
<sequence>MDQTRSPSRSLTCAVCLDLIPKRLPTNRWRFKVAENLLIESVLPFVFSDLEVSSQTCVFCLVIKDGIEIMSRGVLGAKLRGLGDREASIIVQNNRLIEVKVLGKGGNEEESVRMQFFVKDGKYNPKLAVFGTARQIASLVSSKSHSSSVQSWITYCLQNHSACGQRTKSVLPTRLLDISPRLDSSVILVTTQSLAISSNVPLYATLSHCWGIKHFIKTTLSNIRSFATSIPFDHLPRTFQDAISVAQELGIKYIWIDSLCIIQDSKEDWKHESALMASVYLNSYLNIAATGSSDSSHGFLSSRDLTHNSVSIPTNKSEGNGGEESDAFVRTSLNTVHKLYSTPSQLVHWSSIANGNNEAPLLSRAWVFQERHLAPRTLHFHPSELVMECRAGLRCECTGLDSFTSNPLRNFDDMSFASWSAVVEEFSRLKLTYQTDRLEALTGVAKVFWEKLGCRYLNGIWEGDLAKGLLWNVTRCEAFDVSSDRVRRQGKEVAPTWSWASLVLAGNKIFFPIADDHLFRSDERFEFLDTDPPRDPLQSHFRSESGAILVKSAFVDAIACFVARQGEAEQDVLLIFQEDFDDTVLIRTSIIEMDVSIDVEEPLADTILEVSCLLLGSAEEKDWDTNQPVIYNHMLVLQPSSDIQGAWERIGILNVKEEVGIHLGLVEKIFKLV</sequence>
<dbReference type="EMBL" id="KZ613866">
    <property type="protein sequence ID" value="PMD54052.1"/>
    <property type="molecule type" value="Genomic_DNA"/>
</dbReference>
<protein>
    <submittedName>
        <fullName evidence="2">HET-domain-containing protein</fullName>
    </submittedName>
</protein>
<dbReference type="Proteomes" id="UP000235371">
    <property type="component" value="Unassembled WGS sequence"/>
</dbReference>
<gene>
    <name evidence="2" type="ORF">K444DRAFT_598445</name>
</gene>
<dbReference type="InParanoid" id="A0A2J6STI5"/>
<accession>A0A2J6STI5</accession>
<evidence type="ECO:0000313" key="3">
    <source>
        <dbReference type="Proteomes" id="UP000235371"/>
    </source>
</evidence>
<dbReference type="Pfam" id="PF06985">
    <property type="entry name" value="HET"/>
    <property type="match status" value="1"/>
</dbReference>
<feature type="domain" description="Heterokaryon incompatibility" evidence="1">
    <location>
        <begin position="203"/>
        <end position="370"/>
    </location>
</feature>
<evidence type="ECO:0000259" key="1">
    <source>
        <dbReference type="Pfam" id="PF06985"/>
    </source>
</evidence>
<proteinExistence type="predicted"/>